<dbReference type="EMBL" id="CAJPVJ010000600">
    <property type="protein sequence ID" value="CAG2162941.1"/>
    <property type="molecule type" value="Genomic_DNA"/>
</dbReference>
<organism evidence="1">
    <name type="scientific">Oppiella nova</name>
    <dbReference type="NCBI Taxonomy" id="334625"/>
    <lineage>
        <taxon>Eukaryota</taxon>
        <taxon>Metazoa</taxon>
        <taxon>Ecdysozoa</taxon>
        <taxon>Arthropoda</taxon>
        <taxon>Chelicerata</taxon>
        <taxon>Arachnida</taxon>
        <taxon>Acari</taxon>
        <taxon>Acariformes</taxon>
        <taxon>Sarcoptiformes</taxon>
        <taxon>Oribatida</taxon>
        <taxon>Brachypylina</taxon>
        <taxon>Oppioidea</taxon>
        <taxon>Oppiidae</taxon>
        <taxon>Oppiella</taxon>
    </lineage>
</organism>
<dbReference type="Proteomes" id="UP000728032">
    <property type="component" value="Unassembled WGS sequence"/>
</dbReference>
<name>A0A7R9LET2_9ACAR</name>
<dbReference type="AlphaFoldDB" id="A0A7R9LET2"/>
<protein>
    <submittedName>
        <fullName evidence="1">Uncharacterized protein</fullName>
    </submittedName>
</protein>
<gene>
    <name evidence="1" type="ORF">ONB1V03_LOCUS2527</name>
</gene>
<sequence length="82" mass="9203">MSCEWTTGREGTDWTFSMFPPSMLAAASITTAIEGLTRLENNNLCYSIPMIFQLHQITGIELFPTYPLNLTKVALRPAMAYI</sequence>
<accession>A0A7R9LET2</accession>
<dbReference type="Gene3D" id="1.10.472.10">
    <property type="entry name" value="Cyclin-like"/>
    <property type="match status" value="1"/>
</dbReference>
<dbReference type="EMBL" id="OC915425">
    <property type="protein sequence ID" value="CAD7640390.1"/>
    <property type="molecule type" value="Genomic_DNA"/>
</dbReference>
<dbReference type="OrthoDB" id="306099at2759"/>
<proteinExistence type="predicted"/>
<evidence type="ECO:0000313" key="2">
    <source>
        <dbReference type="Proteomes" id="UP000728032"/>
    </source>
</evidence>
<keyword evidence="2" id="KW-1185">Reference proteome</keyword>
<reference evidence="1" key="1">
    <citation type="submission" date="2020-11" db="EMBL/GenBank/DDBJ databases">
        <authorList>
            <person name="Tran Van P."/>
        </authorList>
    </citation>
    <scope>NUCLEOTIDE SEQUENCE</scope>
</reference>
<evidence type="ECO:0000313" key="1">
    <source>
        <dbReference type="EMBL" id="CAD7640390.1"/>
    </source>
</evidence>